<dbReference type="Proteomes" id="UP000283254">
    <property type="component" value="Unassembled WGS sequence"/>
</dbReference>
<comment type="caution">
    <text evidence="1">The sequence shown here is derived from an EMBL/GenBank/DDBJ whole genome shotgun (WGS) entry which is preliminary data.</text>
</comment>
<reference evidence="1" key="1">
    <citation type="submission" date="2014-10" db="EMBL/GenBank/DDBJ databases">
        <title>Massilia sp. genome.</title>
        <authorList>
            <person name="Xu B."/>
            <person name="Dai L."/>
            <person name="Huang Z."/>
        </authorList>
    </citation>
    <scope>NUCLEOTIDE SEQUENCE [LARGE SCALE GENOMIC DNA]</scope>
    <source>
        <strain evidence="1">CFS-1</strain>
    </source>
</reference>
<dbReference type="AlphaFoldDB" id="A0A422QN18"/>
<dbReference type="EMBL" id="JSAB01000071">
    <property type="protein sequence ID" value="RNF31181.1"/>
    <property type="molecule type" value="Genomic_DNA"/>
</dbReference>
<accession>A0A422QN18</accession>
<proteinExistence type="predicted"/>
<sequence length="66" mass="7677">MPIKTFPKGSGIPDSLLVFIKRLTKITACTKVLKNQPTFRLHRYALRHCKIVHVTQRYQTQTLVLQ</sequence>
<keyword evidence="2" id="KW-1185">Reference proteome</keyword>
<name>A0A422QN18_9BURK</name>
<organism evidence="1 2">
    <name type="scientific">Massilia aurea</name>
    <dbReference type="NCBI Taxonomy" id="373040"/>
    <lineage>
        <taxon>Bacteria</taxon>
        <taxon>Pseudomonadati</taxon>
        <taxon>Pseudomonadota</taxon>
        <taxon>Betaproteobacteria</taxon>
        <taxon>Burkholderiales</taxon>
        <taxon>Oxalobacteraceae</taxon>
        <taxon>Telluria group</taxon>
        <taxon>Massilia</taxon>
    </lineage>
</organism>
<evidence type="ECO:0000313" key="1">
    <source>
        <dbReference type="EMBL" id="RNF31181.1"/>
    </source>
</evidence>
<evidence type="ECO:0000313" key="2">
    <source>
        <dbReference type="Proteomes" id="UP000283254"/>
    </source>
</evidence>
<protein>
    <submittedName>
        <fullName evidence="1">Uncharacterized protein</fullName>
    </submittedName>
</protein>
<gene>
    <name evidence="1" type="ORF">NM04_08690</name>
</gene>